<keyword evidence="3" id="KW-1185">Reference proteome</keyword>
<accession>A0A5J6MP95</accession>
<name>A0A5J6MP95_9PROT</name>
<proteinExistence type="predicted"/>
<feature type="transmembrane region" description="Helical" evidence="1">
    <location>
        <begin position="27"/>
        <end position="46"/>
    </location>
</feature>
<keyword evidence="1" id="KW-1133">Transmembrane helix</keyword>
<keyword evidence="1" id="KW-0812">Transmembrane</keyword>
<reference evidence="2 3" key="1">
    <citation type="submission" date="2019-08" db="EMBL/GenBank/DDBJ databases">
        <title>Hyperibacter terrae gen. nov., sp. nov. and Hyperibacter viscosus sp. nov., two new members in the family Rhodospirillaceae isolated from the rhizosphere of Hypericum perforatum.</title>
        <authorList>
            <person name="Noviana Z."/>
        </authorList>
    </citation>
    <scope>NUCLEOTIDE SEQUENCE [LARGE SCALE GENOMIC DNA]</scope>
    <source>
        <strain evidence="2 3">R5913</strain>
    </source>
</reference>
<dbReference type="Pfam" id="PF05940">
    <property type="entry name" value="NnrS"/>
    <property type="match status" value="1"/>
</dbReference>
<organism evidence="2 3">
    <name type="scientific">Hypericibacter terrae</name>
    <dbReference type="NCBI Taxonomy" id="2602015"/>
    <lineage>
        <taxon>Bacteria</taxon>
        <taxon>Pseudomonadati</taxon>
        <taxon>Pseudomonadota</taxon>
        <taxon>Alphaproteobacteria</taxon>
        <taxon>Rhodospirillales</taxon>
        <taxon>Dongiaceae</taxon>
        <taxon>Hypericibacter</taxon>
    </lineage>
</organism>
<feature type="transmembrane region" description="Helical" evidence="1">
    <location>
        <begin position="371"/>
        <end position="392"/>
    </location>
</feature>
<dbReference type="EMBL" id="CP042906">
    <property type="protein sequence ID" value="QEX19442.1"/>
    <property type="molecule type" value="Genomic_DNA"/>
</dbReference>
<sequence length="401" mass="42149">MSETAVGIPRYKPFGGPQFFRQGFRPFFLSAGLWAVAGLVVWLAEVQDAISIPTAFAPAAWHAHEMIFGFAGAVIAGFLLTAIPNWTGRMPLQGLPLILLFGAWLVGRAAMATSALIGAGIAAVLDLSFLALLLAAVLREILAGRNWRNLPMPIALGGLLLSNILTHAEAAGTVTTGALGQRLGISIVILLISLVGGRIIPSFTRNWLAKRQGASIPGARMPAGFNGFDRACLAITMAALGGWVAAPDAEVTGVALFVAGLATLVRLARWCGHRTLREPLVWSLHLGFAWVPLGLCLLGLGEFLPELISPMSGLHALTAGAIGSMTLAVMTRATLGHTGRPLAADGWTAAIYVLIAMAAASRVAASLLPDAYGPLIWISALAWIATFSLFTLRFGRILIAR</sequence>
<feature type="transmembrane region" description="Helical" evidence="1">
    <location>
        <begin position="183"/>
        <end position="201"/>
    </location>
</feature>
<dbReference type="RefSeq" id="WP_225308422.1">
    <property type="nucleotide sequence ID" value="NZ_CP042906.1"/>
</dbReference>
<feature type="transmembrane region" description="Helical" evidence="1">
    <location>
        <begin position="251"/>
        <end position="268"/>
    </location>
</feature>
<evidence type="ECO:0000313" key="2">
    <source>
        <dbReference type="EMBL" id="QEX19442.1"/>
    </source>
</evidence>
<feature type="transmembrane region" description="Helical" evidence="1">
    <location>
        <begin position="342"/>
        <end position="365"/>
    </location>
</feature>
<feature type="transmembrane region" description="Helical" evidence="1">
    <location>
        <begin position="280"/>
        <end position="300"/>
    </location>
</feature>
<feature type="transmembrane region" description="Helical" evidence="1">
    <location>
        <begin position="312"/>
        <end position="330"/>
    </location>
</feature>
<feature type="transmembrane region" description="Helical" evidence="1">
    <location>
        <begin position="227"/>
        <end position="245"/>
    </location>
</feature>
<dbReference type="KEGG" id="htq:FRZ44_47560"/>
<feature type="transmembrane region" description="Helical" evidence="1">
    <location>
        <begin position="150"/>
        <end position="171"/>
    </location>
</feature>
<dbReference type="InterPro" id="IPR010266">
    <property type="entry name" value="NnrS"/>
</dbReference>
<dbReference type="AlphaFoldDB" id="A0A5J6MP95"/>
<dbReference type="Proteomes" id="UP000326202">
    <property type="component" value="Chromosome"/>
</dbReference>
<keyword evidence="1" id="KW-0472">Membrane</keyword>
<feature type="transmembrane region" description="Helical" evidence="1">
    <location>
        <begin position="95"/>
        <end position="111"/>
    </location>
</feature>
<feature type="transmembrane region" description="Helical" evidence="1">
    <location>
        <begin position="117"/>
        <end position="138"/>
    </location>
</feature>
<gene>
    <name evidence="2" type="ORF">FRZ44_47560</name>
</gene>
<feature type="transmembrane region" description="Helical" evidence="1">
    <location>
        <begin position="66"/>
        <end position="83"/>
    </location>
</feature>
<protein>
    <submittedName>
        <fullName evidence="2">Short-chain dehydrogenase</fullName>
    </submittedName>
</protein>
<evidence type="ECO:0000313" key="3">
    <source>
        <dbReference type="Proteomes" id="UP000326202"/>
    </source>
</evidence>
<evidence type="ECO:0000256" key="1">
    <source>
        <dbReference type="SAM" id="Phobius"/>
    </source>
</evidence>